<comment type="similarity">
    <text evidence="3">Belongs to the AAA ATPase family. Highly divergent.</text>
</comment>
<dbReference type="GO" id="GO:0005524">
    <property type="term" value="F:ATP binding"/>
    <property type="evidence" value="ECO:0007669"/>
    <property type="project" value="UniProtKB-KW"/>
</dbReference>
<dbReference type="AlphaFoldDB" id="A0A5R8WL21"/>
<dbReference type="InterPro" id="IPR003959">
    <property type="entry name" value="ATPase_AAA_core"/>
</dbReference>
<sequence>MAAVAEFRQGLLRMLKARIPFISIKSIERARVLKVLEELAGEIGIPMYVHGLSHGTRDLKTLKTVHDDRSVAGGLDFAVQNIGQRQNLTFVFTEISDIEDDGMLARHLYDCVLQAIERGGSLCVLSNGRGIWPQLQRLGMTLTLDPPGEEEMLTVVRECVEPYRGQIPIEWGEADFRLAATILANMTLVEAENVLATLMAKGSLVKADLQELSRTKDRLFSDISGLEKVRAEADTLTVAGLDGMRHWLVQQRQLLTADLKARKLRPPRGMLLVGVPGCGKSLSAKFVAASWNLPLYRLDLASIHGQYLGQSENRLKEALASADNAAPCVLWIDEIEKGLAGATGSNDGGTSTRMVGQFLFWLQESAAKVFVVATANDVSRLPPELLRRGRFDELFFVDLPSEAERADIIDLYIQRNQLPAPSASMREQLVDMTEGFAGADLESAVREVAVQAVINGDDAVTDGLYAKSFSNVVPLSRTSPEQIEAIRLWGRERAVPASGQPIAVSTDRPVGARRGILI</sequence>
<evidence type="ECO:0000256" key="4">
    <source>
        <dbReference type="ARBA" id="ARBA00040480"/>
    </source>
</evidence>
<keyword evidence="7" id="KW-1185">Reference proteome</keyword>
<accession>A0A5R8WL21</accession>
<evidence type="ECO:0000256" key="1">
    <source>
        <dbReference type="ARBA" id="ARBA00022741"/>
    </source>
</evidence>
<comment type="caution">
    <text evidence="6">The sequence shown here is derived from an EMBL/GenBank/DDBJ whole genome shotgun (WGS) entry which is preliminary data.</text>
</comment>
<proteinExistence type="inferred from homology"/>
<dbReference type="SUPFAM" id="SSF52540">
    <property type="entry name" value="P-loop containing nucleoside triphosphate hydrolases"/>
    <property type="match status" value="2"/>
</dbReference>
<evidence type="ECO:0000259" key="5">
    <source>
        <dbReference type="SMART" id="SM00382"/>
    </source>
</evidence>
<dbReference type="RefSeq" id="WP_138080314.1">
    <property type="nucleotide sequence ID" value="NZ_VAJM01000013.1"/>
</dbReference>
<dbReference type="Proteomes" id="UP000305517">
    <property type="component" value="Unassembled WGS sequence"/>
</dbReference>
<dbReference type="InterPro" id="IPR027417">
    <property type="entry name" value="P-loop_NTPase"/>
</dbReference>
<dbReference type="PANTHER" id="PTHR42960">
    <property type="entry name" value="YCF46 PROTEIN"/>
    <property type="match status" value="1"/>
</dbReference>
<dbReference type="OrthoDB" id="7438987at2"/>
<dbReference type="EMBL" id="VAJM01000013">
    <property type="protein sequence ID" value="TLM89367.1"/>
    <property type="molecule type" value="Genomic_DNA"/>
</dbReference>
<dbReference type="Gene3D" id="1.10.8.60">
    <property type="match status" value="1"/>
</dbReference>
<keyword evidence="1" id="KW-0547">Nucleotide-binding</keyword>
<dbReference type="Gene3D" id="3.40.50.300">
    <property type="entry name" value="P-loop containing nucleotide triphosphate hydrolases"/>
    <property type="match status" value="1"/>
</dbReference>
<dbReference type="PANTHER" id="PTHR42960:SF1">
    <property type="entry name" value="YCF46 PROTEIN"/>
    <property type="match status" value="1"/>
</dbReference>
<dbReference type="InterPro" id="IPR003593">
    <property type="entry name" value="AAA+_ATPase"/>
</dbReference>
<name>A0A5R8WL21_9BACT</name>
<dbReference type="Pfam" id="PF00004">
    <property type="entry name" value="AAA"/>
    <property type="match status" value="1"/>
</dbReference>
<protein>
    <recommendedName>
        <fullName evidence="4">Uncharacterized AAA domain-containing protein ycf46</fullName>
    </recommendedName>
</protein>
<reference evidence="6 7" key="1">
    <citation type="submission" date="2019-05" db="EMBL/GenBank/DDBJ databases">
        <title>Hymenobacter edaphi sp. nov., isolated from abandoned arsenic-contaminated farmland soil.</title>
        <authorList>
            <person name="Nie L."/>
        </authorList>
    </citation>
    <scope>NUCLEOTIDE SEQUENCE [LARGE SCALE GENOMIC DNA]</scope>
    <source>
        <strain evidence="6 7">1-3-3-8</strain>
    </source>
</reference>
<evidence type="ECO:0000313" key="6">
    <source>
        <dbReference type="EMBL" id="TLM89367.1"/>
    </source>
</evidence>
<gene>
    <name evidence="6" type="ORF">FDY95_20045</name>
</gene>
<evidence type="ECO:0000256" key="3">
    <source>
        <dbReference type="ARBA" id="ARBA00038088"/>
    </source>
</evidence>
<dbReference type="SMART" id="SM00382">
    <property type="entry name" value="AAA"/>
    <property type="match status" value="1"/>
</dbReference>
<evidence type="ECO:0000256" key="2">
    <source>
        <dbReference type="ARBA" id="ARBA00022840"/>
    </source>
</evidence>
<evidence type="ECO:0000313" key="7">
    <source>
        <dbReference type="Proteomes" id="UP000305517"/>
    </source>
</evidence>
<feature type="domain" description="AAA+ ATPase" evidence="5">
    <location>
        <begin position="266"/>
        <end position="401"/>
    </location>
</feature>
<dbReference type="InterPro" id="IPR052381">
    <property type="entry name" value="AAA_domain_protein"/>
</dbReference>
<organism evidence="6 7">
    <name type="scientific">Hymenobacter jeollabukensis</name>
    <dbReference type="NCBI Taxonomy" id="2025313"/>
    <lineage>
        <taxon>Bacteria</taxon>
        <taxon>Pseudomonadati</taxon>
        <taxon>Bacteroidota</taxon>
        <taxon>Cytophagia</taxon>
        <taxon>Cytophagales</taxon>
        <taxon>Hymenobacteraceae</taxon>
        <taxon>Hymenobacter</taxon>
    </lineage>
</organism>
<dbReference type="GO" id="GO:0016887">
    <property type="term" value="F:ATP hydrolysis activity"/>
    <property type="evidence" value="ECO:0007669"/>
    <property type="project" value="InterPro"/>
</dbReference>
<keyword evidence="2" id="KW-0067">ATP-binding</keyword>